<proteinExistence type="predicted"/>
<feature type="compositionally biased region" description="Polar residues" evidence="1">
    <location>
        <begin position="1"/>
        <end position="10"/>
    </location>
</feature>
<evidence type="ECO:0000256" key="1">
    <source>
        <dbReference type="SAM" id="MobiDB-lite"/>
    </source>
</evidence>
<accession>A0ABQ9VHD8</accession>
<keyword evidence="3" id="KW-1185">Reference proteome</keyword>
<evidence type="ECO:0000313" key="3">
    <source>
        <dbReference type="Proteomes" id="UP001266305"/>
    </source>
</evidence>
<feature type="region of interest" description="Disordered" evidence="1">
    <location>
        <begin position="1"/>
        <end position="32"/>
    </location>
</feature>
<protein>
    <submittedName>
        <fullName evidence="2">Uncharacterized protein</fullName>
    </submittedName>
</protein>
<organism evidence="2 3">
    <name type="scientific">Saguinus oedipus</name>
    <name type="common">Cotton-top tamarin</name>
    <name type="synonym">Oedipomidas oedipus</name>
    <dbReference type="NCBI Taxonomy" id="9490"/>
    <lineage>
        <taxon>Eukaryota</taxon>
        <taxon>Metazoa</taxon>
        <taxon>Chordata</taxon>
        <taxon>Craniata</taxon>
        <taxon>Vertebrata</taxon>
        <taxon>Euteleostomi</taxon>
        <taxon>Mammalia</taxon>
        <taxon>Eutheria</taxon>
        <taxon>Euarchontoglires</taxon>
        <taxon>Primates</taxon>
        <taxon>Haplorrhini</taxon>
        <taxon>Platyrrhini</taxon>
        <taxon>Cebidae</taxon>
        <taxon>Callitrichinae</taxon>
        <taxon>Saguinus</taxon>
    </lineage>
</organism>
<evidence type="ECO:0000313" key="2">
    <source>
        <dbReference type="EMBL" id="KAK2107752.1"/>
    </source>
</evidence>
<dbReference type="Proteomes" id="UP001266305">
    <property type="component" value="Unassembled WGS sequence"/>
</dbReference>
<feature type="region of interest" description="Disordered" evidence="1">
    <location>
        <begin position="83"/>
        <end position="102"/>
    </location>
</feature>
<comment type="caution">
    <text evidence="2">The sequence shown here is derived from an EMBL/GenBank/DDBJ whole genome shotgun (WGS) entry which is preliminary data.</text>
</comment>
<name>A0ABQ9VHD8_SAGOE</name>
<gene>
    <name evidence="2" type="ORF">P7K49_012917</name>
</gene>
<sequence length="130" mass="13999">MIRDSTVQDTCQDHPHQGLQGPPATGGLIQTLEGAPENTGQAVEAVGGGADLPSLPAPQGLCKSHLDTWRRLLCHTSHVEGLRQQTQPCPREANKESTQGHKQWPLQAQCPKGVDFIALAILVRAWHFGA</sequence>
<reference evidence="2 3" key="1">
    <citation type="submission" date="2023-05" db="EMBL/GenBank/DDBJ databases">
        <title>B98-5 Cell Line De Novo Hybrid Assembly: An Optical Mapping Approach.</title>
        <authorList>
            <person name="Kananen K."/>
            <person name="Auerbach J.A."/>
            <person name="Kautto E."/>
            <person name="Blachly J.S."/>
        </authorList>
    </citation>
    <scope>NUCLEOTIDE SEQUENCE [LARGE SCALE GENOMIC DNA]</scope>
    <source>
        <strain evidence="2">B95-8</strain>
        <tissue evidence="2">Cell line</tissue>
    </source>
</reference>
<dbReference type="EMBL" id="JASSZA010000006">
    <property type="protein sequence ID" value="KAK2107752.1"/>
    <property type="molecule type" value="Genomic_DNA"/>
</dbReference>